<keyword evidence="1" id="KW-0472">Membrane</keyword>
<evidence type="ECO:0000256" key="1">
    <source>
        <dbReference type="SAM" id="Phobius"/>
    </source>
</evidence>
<proteinExistence type="predicted"/>
<accession>A0A2U7UG69</accession>
<feature type="transmembrane region" description="Helical" evidence="1">
    <location>
        <begin position="84"/>
        <end position="103"/>
    </location>
</feature>
<dbReference type="Proteomes" id="UP000249758">
    <property type="component" value="Segment"/>
</dbReference>
<feature type="transmembrane region" description="Helical" evidence="1">
    <location>
        <begin position="174"/>
        <end position="195"/>
    </location>
</feature>
<sequence length="223" mass="24158">MQPNRAQDNENDTAASRAIAKVDALRAHVYPQPVDDAPAHCQRCHGLSFWDVYAINSLTSCSGRCSSSSSSLTSDSTKSETGGWFGIMAGIALLVGAIGVAIYDASKLVVLLLAVSEADALVLPLGGDASVLFNRWKRNELVFWWIHSLSIWSTVPLLVAALVARVYFEATASIYWLLAMPALALVCGLVAYRLLGYRNANRDLLDTVAAKLVTTIDTDRKNR</sequence>
<dbReference type="EMBL" id="MG011691">
    <property type="protein sequence ID" value="AVK77509.1"/>
    <property type="molecule type" value="Genomic_DNA"/>
</dbReference>
<dbReference type="GeneID" id="36841964"/>
<evidence type="ECO:0000313" key="2">
    <source>
        <dbReference type="EMBL" id="AVK77509.1"/>
    </source>
</evidence>
<keyword evidence="1" id="KW-1133">Transmembrane helix</keyword>
<name>A0A2U7UG69_9VIRU</name>
<feature type="transmembrane region" description="Helical" evidence="1">
    <location>
        <begin position="141"/>
        <end position="168"/>
    </location>
</feature>
<protein>
    <submittedName>
        <fullName evidence="2">Uncharacterized protein</fullName>
    </submittedName>
</protein>
<reference evidence="2" key="1">
    <citation type="journal article" date="2018" name="Nat. Commun.">
        <title>Diversity and evolution of the emerging Pandoraviridae family.</title>
        <authorList>
            <person name="Legendre M."/>
            <person name="Fabre E."/>
            <person name="Poirot O."/>
            <person name="Jeudy S."/>
            <person name="Lartigue A."/>
            <person name="Alempic J.M."/>
            <person name="Beucher L."/>
            <person name="Philippe N."/>
            <person name="Bertaux L."/>
            <person name="Christo-Foroux E."/>
            <person name="Labadie K."/>
            <person name="Coute Y."/>
            <person name="Abergel C."/>
            <person name="Claverie J.M."/>
        </authorList>
    </citation>
    <scope>NUCLEOTIDE SEQUENCE [LARGE SCALE GENOMIC DNA]</scope>
    <source>
        <strain evidence="2">Macleodensis</strain>
    </source>
</reference>
<keyword evidence="1" id="KW-0812">Transmembrane</keyword>
<dbReference type="KEGG" id="vg:36841964"/>
<organism evidence="2">
    <name type="scientific">Pandoravirus macleodensis</name>
    <dbReference type="NCBI Taxonomy" id="2107707"/>
    <lineage>
        <taxon>Viruses</taxon>
        <taxon>Pandoravirus</taxon>
    </lineage>
</organism>
<dbReference type="RefSeq" id="YP_009481505.1">
    <property type="nucleotide sequence ID" value="NC_037665.1"/>
</dbReference>
<gene>
    <name evidence="2" type="ORF">pmac_cds_821</name>
</gene>